<keyword evidence="1" id="KW-0472">Membrane</keyword>
<dbReference type="Pfam" id="PF14007">
    <property type="entry name" value="YtpI"/>
    <property type="match status" value="1"/>
</dbReference>
<keyword evidence="3" id="KW-1185">Reference proteome</keyword>
<gene>
    <name evidence="2" type="ORF">AMD00_08705</name>
</gene>
<protein>
    <recommendedName>
        <fullName evidence="4">YtpI-like protein</fullName>
    </recommendedName>
</protein>
<dbReference type="Proteomes" id="UP000036867">
    <property type="component" value="Unassembled WGS sequence"/>
</dbReference>
<evidence type="ECO:0000313" key="2">
    <source>
        <dbReference type="EMBL" id="KOO52455.1"/>
    </source>
</evidence>
<dbReference type="STRING" id="263475.AMD00_08705"/>
<keyword evidence="1" id="KW-0812">Transmembrane</keyword>
<proteinExistence type="predicted"/>
<sequence length="105" mass="12261">MSNILNVVLAILIAITVVFYFYLKTKQFRSDLPIRKKWYSSRAGVALGGLLVIFGINQIIMYHTTLTYIVCAVLILFGLFTAFNYNKRVRHYGQFVEEEYRLNKK</sequence>
<evidence type="ECO:0000256" key="1">
    <source>
        <dbReference type="SAM" id="Phobius"/>
    </source>
</evidence>
<reference evidence="3" key="1">
    <citation type="submission" date="2015-08" db="EMBL/GenBank/DDBJ databases">
        <title>Fjat-10028 dsm 16317.</title>
        <authorList>
            <person name="Liu B."/>
            <person name="Wang J."/>
            <person name="Zhu Y."/>
            <person name="Liu G."/>
            <person name="Chen Q."/>
            <person name="Chen Z."/>
            <person name="Lan J."/>
            <person name="Che J."/>
            <person name="Ge C."/>
            <person name="Shi H."/>
            <person name="Pan Z."/>
            <person name="Liu X."/>
        </authorList>
    </citation>
    <scope>NUCLEOTIDE SEQUENCE [LARGE SCALE GENOMIC DNA]</scope>
    <source>
        <strain evidence="3">DSM 16317</strain>
    </source>
</reference>
<feature type="transmembrane region" description="Helical" evidence="1">
    <location>
        <begin position="66"/>
        <end position="85"/>
    </location>
</feature>
<dbReference type="GeneID" id="301136186"/>
<keyword evidence="1" id="KW-1133">Transmembrane helix</keyword>
<feature type="transmembrane region" description="Helical" evidence="1">
    <location>
        <begin position="6"/>
        <end position="23"/>
    </location>
</feature>
<evidence type="ECO:0000313" key="3">
    <source>
        <dbReference type="Proteomes" id="UP000036867"/>
    </source>
</evidence>
<dbReference type="RefSeq" id="WP_053416619.1">
    <property type="nucleotide sequence ID" value="NZ_CP063302.1"/>
</dbReference>
<feature type="transmembrane region" description="Helical" evidence="1">
    <location>
        <begin position="43"/>
        <end position="60"/>
    </location>
</feature>
<dbReference type="OrthoDB" id="2453019at2"/>
<dbReference type="AlphaFoldDB" id="A0A0M0LN24"/>
<comment type="caution">
    <text evidence="2">The sequence shown here is derived from an EMBL/GenBank/DDBJ whole genome shotgun (WGS) entry which is preliminary data.</text>
</comment>
<accession>A0A0M0LN24</accession>
<dbReference type="EMBL" id="LILB01000001">
    <property type="protein sequence ID" value="KOO52455.1"/>
    <property type="molecule type" value="Genomic_DNA"/>
</dbReference>
<dbReference type="InterPro" id="IPR025618">
    <property type="entry name" value="YtpI"/>
</dbReference>
<organism evidence="2 3">
    <name type="scientific">Viridibacillus arvi</name>
    <dbReference type="NCBI Taxonomy" id="263475"/>
    <lineage>
        <taxon>Bacteria</taxon>
        <taxon>Bacillati</taxon>
        <taxon>Bacillota</taxon>
        <taxon>Bacilli</taxon>
        <taxon>Bacillales</taxon>
        <taxon>Caryophanaceae</taxon>
        <taxon>Viridibacillus</taxon>
    </lineage>
</organism>
<name>A0A0M0LN24_9BACL</name>
<dbReference type="PATRIC" id="fig|263475.3.peg.2199"/>
<evidence type="ECO:0008006" key="4">
    <source>
        <dbReference type="Google" id="ProtNLM"/>
    </source>
</evidence>